<keyword evidence="7" id="KW-0206">Cytoskeleton</keyword>
<dbReference type="Pfam" id="PF00595">
    <property type="entry name" value="PDZ"/>
    <property type="match status" value="1"/>
</dbReference>
<dbReference type="Gene3D" id="2.30.29.30">
    <property type="entry name" value="Pleckstrin-homology domain (PH domain)/Phosphotyrosine-binding domain (PTB)"/>
    <property type="match status" value="1"/>
</dbReference>
<dbReference type="EC" id="3.1.3.48" evidence="3"/>
<dbReference type="Gene3D" id="1.20.80.10">
    <property type="match status" value="1"/>
</dbReference>
<dbReference type="InterPro" id="IPR019748">
    <property type="entry name" value="FERM_central"/>
</dbReference>
<feature type="domain" description="FERM" evidence="12">
    <location>
        <begin position="1"/>
        <end position="174"/>
    </location>
</feature>
<dbReference type="InterPro" id="IPR014352">
    <property type="entry name" value="FERM/acyl-CoA-bd_prot_sf"/>
</dbReference>
<dbReference type="InterPro" id="IPR016130">
    <property type="entry name" value="Tyr_Pase_AS"/>
</dbReference>
<dbReference type="PROSITE" id="PS00661">
    <property type="entry name" value="FERM_2"/>
    <property type="match status" value="1"/>
</dbReference>
<feature type="region of interest" description="Disordered" evidence="8">
    <location>
        <begin position="195"/>
        <end position="266"/>
    </location>
</feature>
<keyword evidence="15" id="KW-1185">Reference proteome</keyword>
<dbReference type="SUPFAM" id="SSF47031">
    <property type="entry name" value="Second domain of FERM"/>
    <property type="match status" value="1"/>
</dbReference>
<evidence type="ECO:0000256" key="3">
    <source>
        <dbReference type="ARBA" id="ARBA00013064"/>
    </source>
</evidence>
<evidence type="ECO:0000256" key="7">
    <source>
        <dbReference type="ARBA" id="ARBA00023212"/>
    </source>
</evidence>
<accession>A0ABN8L1B9</accession>
<dbReference type="InterPro" id="IPR019747">
    <property type="entry name" value="FERM_CS"/>
</dbReference>
<dbReference type="InterPro" id="IPR018980">
    <property type="entry name" value="FERM_PH-like_C"/>
</dbReference>
<dbReference type="InterPro" id="IPR035963">
    <property type="entry name" value="FERM_2"/>
</dbReference>
<evidence type="ECO:0000256" key="6">
    <source>
        <dbReference type="ARBA" id="ARBA00022912"/>
    </source>
</evidence>
<dbReference type="Proteomes" id="UP001153292">
    <property type="component" value="Chromosome 11"/>
</dbReference>
<dbReference type="Gene3D" id="3.90.190.10">
    <property type="entry name" value="Protein tyrosine phosphatase superfamily"/>
    <property type="match status" value="1"/>
</dbReference>
<proteinExistence type="inferred from homology"/>
<evidence type="ECO:0000259" key="12">
    <source>
        <dbReference type="PROSITE" id="PS50057"/>
    </source>
</evidence>
<dbReference type="CDD" id="cd14473">
    <property type="entry name" value="FERM_B-lobe"/>
    <property type="match status" value="1"/>
</dbReference>
<feature type="signal peptide" evidence="9">
    <location>
        <begin position="1"/>
        <end position="18"/>
    </location>
</feature>
<dbReference type="SUPFAM" id="SSF50156">
    <property type="entry name" value="PDZ domain-like"/>
    <property type="match status" value="1"/>
</dbReference>
<dbReference type="SMART" id="SM01196">
    <property type="entry name" value="FERM_C"/>
    <property type="match status" value="1"/>
</dbReference>
<dbReference type="PRINTS" id="PR00935">
    <property type="entry name" value="BAND41"/>
</dbReference>
<organism evidence="14 15">
    <name type="scientific">Chilo suppressalis</name>
    <name type="common">Asiatic rice borer moth</name>
    <dbReference type="NCBI Taxonomy" id="168631"/>
    <lineage>
        <taxon>Eukaryota</taxon>
        <taxon>Metazoa</taxon>
        <taxon>Ecdysozoa</taxon>
        <taxon>Arthropoda</taxon>
        <taxon>Hexapoda</taxon>
        <taxon>Insecta</taxon>
        <taxon>Pterygota</taxon>
        <taxon>Neoptera</taxon>
        <taxon>Endopterygota</taxon>
        <taxon>Lepidoptera</taxon>
        <taxon>Glossata</taxon>
        <taxon>Ditrysia</taxon>
        <taxon>Pyraloidea</taxon>
        <taxon>Crambidae</taxon>
        <taxon>Crambinae</taxon>
        <taxon>Chilo</taxon>
    </lineage>
</organism>
<evidence type="ECO:0000256" key="9">
    <source>
        <dbReference type="SAM" id="SignalP"/>
    </source>
</evidence>
<evidence type="ECO:0000313" key="14">
    <source>
        <dbReference type="EMBL" id="CAH2980989.1"/>
    </source>
</evidence>
<evidence type="ECO:0000313" key="15">
    <source>
        <dbReference type="Proteomes" id="UP001153292"/>
    </source>
</evidence>
<feature type="domain" description="Tyrosine-protein phosphatase" evidence="10">
    <location>
        <begin position="423"/>
        <end position="698"/>
    </location>
</feature>
<reference evidence="14" key="1">
    <citation type="submission" date="2021-12" db="EMBL/GenBank/DDBJ databases">
        <authorList>
            <person name="King R."/>
        </authorList>
    </citation>
    <scope>NUCLEOTIDE SEQUENCE</scope>
</reference>
<evidence type="ECO:0000256" key="5">
    <source>
        <dbReference type="ARBA" id="ARBA00022801"/>
    </source>
</evidence>
<dbReference type="InterPro" id="IPR000387">
    <property type="entry name" value="Tyr_Pase_dom"/>
</dbReference>
<keyword evidence="4" id="KW-0963">Cytoplasm</keyword>
<evidence type="ECO:0000256" key="8">
    <source>
        <dbReference type="SAM" id="MobiDB-lite"/>
    </source>
</evidence>
<name>A0ABN8L1B9_CHISP</name>
<protein>
    <recommendedName>
        <fullName evidence="3">protein-tyrosine-phosphatase</fullName>
        <ecNumber evidence="3">3.1.3.48</ecNumber>
    </recommendedName>
</protein>
<dbReference type="InterPro" id="IPR029021">
    <property type="entry name" value="Prot-tyrosine_phosphatase-like"/>
</dbReference>
<dbReference type="InterPro" id="IPR003595">
    <property type="entry name" value="Tyr_Pase_cat"/>
</dbReference>
<dbReference type="InterPro" id="IPR001478">
    <property type="entry name" value="PDZ"/>
</dbReference>
<dbReference type="Pfam" id="PF09380">
    <property type="entry name" value="FERM_C"/>
    <property type="match status" value="1"/>
</dbReference>
<dbReference type="PROSITE" id="PS50055">
    <property type="entry name" value="TYR_PHOSPHATASE_PTP"/>
    <property type="match status" value="1"/>
</dbReference>
<keyword evidence="5" id="KW-0378">Hydrolase</keyword>
<comment type="subcellular location">
    <subcellularLocation>
        <location evidence="1">Cytoplasm</location>
        <location evidence="1">Cytoskeleton</location>
    </subcellularLocation>
</comment>
<dbReference type="PANTHER" id="PTHR45706:SF4">
    <property type="entry name" value="TYROSINE-PROTEIN PHOSPHATASE"/>
    <property type="match status" value="1"/>
</dbReference>
<dbReference type="PANTHER" id="PTHR45706">
    <property type="entry name" value="TYROSINE-PROTEIN PHOSPHATASE"/>
    <property type="match status" value="1"/>
</dbReference>
<dbReference type="InterPro" id="IPR041783">
    <property type="entry name" value="PTPN3/4_FERM_C"/>
</dbReference>
<feature type="chain" id="PRO_5047439521" description="protein-tyrosine-phosphatase" evidence="9">
    <location>
        <begin position="19"/>
        <end position="713"/>
    </location>
</feature>
<dbReference type="SMART" id="SM00404">
    <property type="entry name" value="PTPc_motif"/>
    <property type="match status" value="1"/>
</dbReference>
<dbReference type="InterPro" id="IPR000242">
    <property type="entry name" value="PTP_cat"/>
</dbReference>
<sequence>MTAPKNTALLLASFTVQAELGDYNVSEHPPNYLSELCLLPKQTSEDERRIRELHKLHRGQAPADAEANFLEHAKRLDCYGVESHPAKDYNGKDIFIGVTSIGIVVFQNNIRVNTFSWSKIVKISFKKKQFFIQLKREPSESYDTVLGFNMRSGRAAKALWRCSVERHGFFRLRAPRRRPLLGALGALAGITAPTVPRTETQALEDARRSRSSNRSFVRRSSSRNRERSSGTASPAPITAINASARGARVTTNTEPPPREAWTDCAPPVQDDGGFLERALRVPLSYVDESESGSETGNGEVCVRLTAAADGRFGFNVRGGGPAPVLVSRVASNTRAHLHEGDQVISINGNDVDEMTHEQVVQMIRNTRGVLTLVIKPNAVYEPEETGPEEPAVCFVPLGSGEFEGDALEQSMLLLGDGLASGAALKQYETLLSRLDEPTTAAKLPHNMNKNRYRDIAPYDSTRVILKNGPTGDYINASYINMEIPNSDLVLTYIATQGPLSSTVGDFWQMVWESESNLVVMLTVLSERGRAKCHQYWPKTGAGPLQATSNLTVATTSDTCHGHYVRREMCLKESGGGTRCITQLQYTAWPDHGVPDDATAFIRFTQLCMQLRTHRTMIPTVVQEPDVEERLLDPPLIVHCSAGVGRTGALILAETAIELISRRQPFYPLDLVRAMRTQRPMCIQNASQYKFVCESIQSAYAQGLTKAPSESGTN</sequence>
<dbReference type="SMART" id="SM00194">
    <property type="entry name" value="PTPc"/>
    <property type="match status" value="1"/>
</dbReference>
<dbReference type="SMART" id="SM00228">
    <property type="entry name" value="PDZ"/>
    <property type="match status" value="1"/>
</dbReference>
<dbReference type="Gene3D" id="2.30.42.10">
    <property type="match status" value="1"/>
</dbReference>
<dbReference type="SUPFAM" id="SSF52799">
    <property type="entry name" value="(Phosphotyrosine protein) phosphatases II"/>
    <property type="match status" value="1"/>
</dbReference>
<dbReference type="InterPro" id="IPR011993">
    <property type="entry name" value="PH-like_dom_sf"/>
</dbReference>
<dbReference type="Pfam" id="PF00373">
    <property type="entry name" value="FERM_M"/>
    <property type="match status" value="1"/>
</dbReference>
<keyword evidence="6" id="KW-0904">Protein phosphatase</keyword>
<dbReference type="InterPro" id="IPR019749">
    <property type="entry name" value="Band_41_domain"/>
</dbReference>
<feature type="domain" description="PDZ" evidence="13">
    <location>
        <begin position="301"/>
        <end position="378"/>
    </location>
</feature>
<evidence type="ECO:0000256" key="1">
    <source>
        <dbReference type="ARBA" id="ARBA00004245"/>
    </source>
</evidence>
<dbReference type="SUPFAM" id="SSF50729">
    <property type="entry name" value="PH domain-like"/>
    <property type="match status" value="1"/>
</dbReference>
<evidence type="ECO:0000256" key="4">
    <source>
        <dbReference type="ARBA" id="ARBA00022490"/>
    </source>
</evidence>
<evidence type="ECO:0000259" key="13">
    <source>
        <dbReference type="PROSITE" id="PS50106"/>
    </source>
</evidence>
<dbReference type="PRINTS" id="PR00700">
    <property type="entry name" value="PRTYPHPHTASE"/>
</dbReference>
<dbReference type="InterPro" id="IPR000299">
    <property type="entry name" value="FERM_domain"/>
</dbReference>
<evidence type="ECO:0000256" key="2">
    <source>
        <dbReference type="ARBA" id="ARBA00009649"/>
    </source>
</evidence>
<keyword evidence="9" id="KW-0732">Signal</keyword>
<dbReference type="PROSITE" id="PS50106">
    <property type="entry name" value="PDZ"/>
    <property type="match status" value="1"/>
</dbReference>
<gene>
    <name evidence="14" type="ORF">CHILSU_LOCUS1583</name>
</gene>
<dbReference type="PROSITE" id="PS50056">
    <property type="entry name" value="TYR_PHOSPHATASE_2"/>
    <property type="match status" value="1"/>
</dbReference>
<evidence type="ECO:0000259" key="10">
    <source>
        <dbReference type="PROSITE" id="PS50055"/>
    </source>
</evidence>
<dbReference type="CDD" id="cd13189">
    <property type="entry name" value="FERM_C_PTPN4_PTPN3_like"/>
    <property type="match status" value="1"/>
</dbReference>
<feature type="domain" description="Tyrosine specific protein phosphatases" evidence="11">
    <location>
        <begin position="632"/>
        <end position="689"/>
    </location>
</feature>
<dbReference type="EMBL" id="OU963904">
    <property type="protein sequence ID" value="CAH2980989.1"/>
    <property type="molecule type" value="Genomic_DNA"/>
</dbReference>
<dbReference type="PROSITE" id="PS00383">
    <property type="entry name" value="TYR_PHOSPHATASE_1"/>
    <property type="match status" value="1"/>
</dbReference>
<dbReference type="InterPro" id="IPR036034">
    <property type="entry name" value="PDZ_sf"/>
</dbReference>
<dbReference type="PROSITE" id="PS50057">
    <property type="entry name" value="FERM_3"/>
    <property type="match status" value="1"/>
</dbReference>
<comment type="similarity">
    <text evidence="2">Belongs to the protein-tyrosine phosphatase family. Non-receptor class subfamily.</text>
</comment>
<evidence type="ECO:0000259" key="11">
    <source>
        <dbReference type="PROSITE" id="PS50056"/>
    </source>
</evidence>
<dbReference type="Pfam" id="PF00102">
    <property type="entry name" value="Y_phosphatase"/>
    <property type="match status" value="1"/>
</dbReference>